<dbReference type="InterPro" id="IPR004380">
    <property type="entry name" value="Asp_race"/>
</dbReference>
<dbReference type="PANTHER" id="PTHR21198">
    <property type="entry name" value="GLUTAMATE RACEMASE"/>
    <property type="match status" value="1"/>
</dbReference>
<proteinExistence type="inferred from homology"/>
<protein>
    <submittedName>
        <fullName evidence="4">Aspartate/glutamate racemase family protein</fullName>
    </submittedName>
</protein>
<dbReference type="InterPro" id="IPR015942">
    <property type="entry name" value="Asp/Glu/hydantoin_racemase"/>
</dbReference>
<comment type="caution">
    <text evidence="4">The sequence shown here is derived from an EMBL/GenBank/DDBJ whole genome shotgun (WGS) entry which is preliminary data.</text>
</comment>
<name>A0A6B3W5C3_9BACI</name>
<evidence type="ECO:0000256" key="1">
    <source>
        <dbReference type="ARBA" id="ARBA00007847"/>
    </source>
</evidence>
<dbReference type="NCBIfam" id="TIGR00035">
    <property type="entry name" value="asp_race"/>
    <property type="match status" value="1"/>
</dbReference>
<reference evidence="4 5" key="1">
    <citation type="submission" date="2020-02" db="EMBL/GenBank/DDBJ databases">
        <title>Bacillus aquiflavi sp. nov., isolated from yellow water of strong flavor Chinese baijiu in Yibin region of China.</title>
        <authorList>
            <person name="Xie J."/>
        </authorList>
    </citation>
    <scope>NUCLEOTIDE SEQUENCE [LARGE SCALE GENOMIC DNA]</scope>
    <source>
        <strain evidence="4 5">3H-10</strain>
    </source>
</reference>
<evidence type="ECO:0000256" key="2">
    <source>
        <dbReference type="ARBA" id="ARBA00023235"/>
    </source>
</evidence>
<dbReference type="SUPFAM" id="SSF53681">
    <property type="entry name" value="Aspartate/glutamate racemase"/>
    <property type="match status" value="2"/>
</dbReference>
<dbReference type="Pfam" id="PF01177">
    <property type="entry name" value="Asp_Glu_race"/>
    <property type="match status" value="1"/>
</dbReference>
<evidence type="ECO:0000313" key="5">
    <source>
        <dbReference type="Proteomes" id="UP000472971"/>
    </source>
</evidence>
<reference evidence="3 6" key="2">
    <citation type="submission" date="2020-07" db="EMBL/GenBank/DDBJ databases">
        <authorList>
            <person name="Feng H."/>
        </authorList>
    </citation>
    <scope>NUCLEOTIDE SEQUENCE [LARGE SCALE GENOMIC DNA]</scope>
    <source>
        <strain evidence="6">s-12</strain>
        <strain evidence="3">S-12</strain>
    </source>
</reference>
<gene>
    <name evidence="4" type="ORF">G4D64_15845</name>
    <name evidence="3" type="ORF">H1Z61_15885</name>
</gene>
<dbReference type="Gene3D" id="3.40.50.1860">
    <property type="match status" value="2"/>
</dbReference>
<comment type="similarity">
    <text evidence="1">Belongs to the aspartate/glutamate racemases family.</text>
</comment>
<keyword evidence="5" id="KW-1185">Reference proteome</keyword>
<dbReference type="Proteomes" id="UP000570010">
    <property type="component" value="Unassembled WGS sequence"/>
</dbReference>
<dbReference type="EMBL" id="JAAIWN010000054">
    <property type="protein sequence ID" value="NEY82931.1"/>
    <property type="molecule type" value="Genomic_DNA"/>
</dbReference>
<evidence type="ECO:0000313" key="4">
    <source>
        <dbReference type="EMBL" id="NEY82931.1"/>
    </source>
</evidence>
<dbReference type="GO" id="GO:0047661">
    <property type="term" value="F:amino-acid racemase activity"/>
    <property type="evidence" value="ECO:0007669"/>
    <property type="project" value="InterPro"/>
</dbReference>
<keyword evidence="2" id="KW-0413">Isomerase</keyword>
<dbReference type="InterPro" id="IPR001920">
    <property type="entry name" value="Asp/Glu_race"/>
</dbReference>
<evidence type="ECO:0000313" key="3">
    <source>
        <dbReference type="EMBL" id="MBA4538568.1"/>
    </source>
</evidence>
<accession>A0A6B3W5C3</accession>
<dbReference type="Proteomes" id="UP000472971">
    <property type="component" value="Unassembled WGS sequence"/>
</dbReference>
<sequence>MKTIGLIGGMSWESTGEYYRLINEEVKKRLGGLHSAKCLLYSVDFAEIEQCQMKNNWDKAADILASAAKSLERAGADFLVLCTNTMHKVAPEIEKATKLPLLHIADATAKKIKEHGVKKIGLLGTSYTMEQAFYKERLLTNGIDILIPNKHERNIVNKVIFEELCLGDIRYPSKETYKKIIHDLINAGAEGIILGCTEITLLIDQADSNVPLFDTTSIHALTAVEKALQNK</sequence>
<dbReference type="AlphaFoldDB" id="A0A6B3W5C3"/>
<organism evidence="4 5">
    <name type="scientific">Bacillus aquiflavi</name>
    <dbReference type="NCBI Taxonomy" id="2672567"/>
    <lineage>
        <taxon>Bacteria</taxon>
        <taxon>Bacillati</taxon>
        <taxon>Bacillota</taxon>
        <taxon>Bacilli</taxon>
        <taxon>Bacillales</taxon>
        <taxon>Bacillaceae</taxon>
        <taxon>Bacillus</taxon>
    </lineage>
</organism>
<dbReference type="RefSeq" id="WP_163243328.1">
    <property type="nucleotide sequence ID" value="NZ_JAAIWN010000054.1"/>
</dbReference>
<dbReference type="EMBL" id="JACEIO010000052">
    <property type="protein sequence ID" value="MBA4538568.1"/>
    <property type="molecule type" value="Genomic_DNA"/>
</dbReference>
<evidence type="ECO:0000313" key="6">
    <source>
        <dbReference type="Proteomes" id="UP000570010"/>
    </source>
</evidence>
<dbReference type="PANTHER" id="PTHR21198:SF7">
    <property type="entry name" value="ASPARTATE-GLUTAMATE RACEMASE FAMILY"/>
    <property type="match status" value="1"/>
</dbReference>